<protein>
    <submittedName>
        <fullName evidence="1">Uncharacterized protein</fullName>
    </submittedName>
</protein>
<dbReference type="EMBL" id="UINC01192721">
    <property type="protein sequence ID" value="SVE08007.1"/>
    <property type="molecule type" value="Genomic_DNA"/>
</dbReference>
<dbReference type="SUPFAM" id="SSF50998">
    <property type="entry name" value="Quinoprotein alcohol dehydrogenase-like"/>
    <property type="match status" value="1"/>
</dbReference>
<feature type="non-terminal residue" evidence="1">
    <location>
        <position position="251"/>
    </location>
</feature>
<reference evidence="1" key="1">
    <citation type="submission" date="2018-05" db="EMBL/GenBank/DDBJ databases">
        <authorList>
            <person name="Lanie J.A."/>
            <person name="Ng W.-L."/>
            <person name="Kazmierczak K.M."/>
            <person name="Andrzejewski T.M."/>
            <person name="Davidsen T.M."/>
            <person name="Wayne K.J."/>
            <person name="Tettelin H."/>
            <person name="Glass J.I."/>
            <person name="Rusch D."/>
            <person name="Podicherti R."/>
            <person name="Tsui H.-C.T."/>
            <person name="Winkler M.E."/>
        </authorList>
    </citation>
    <scope>NUCLEOTIDE SEQUENCE</scope>
</reference>
<dbReference type="InterPro" id="IPR015943">
    <property type="entry name" value="WD40/YVTN_repeat-like_dom_sf"/>
</dbReference>
<organism evidence="1">
    <name type="scientific">marine metagenome</name>
    <dbReference type="NCBI Taxonomy" id="408172"/>
    <lineage>
        <taxon>unclassified sequences</taxon>
        <taxon>metagenomes</taxon>
        <taxon>ecological metagenomes</taxon>
    </lineage>
</organism>
<sequence length="251" mass="26568">AKTGEPIWVNDTAGDQAWGLQYGGMSPQGYLVASAETLFVPAGRSMPAAFNKRTGKFKRFLSGGGKIGGSWAMMDGNKLFAGIGNQGADTKIEFDASSGSSRGDQFARYPSIDMVLTKDIAYIATQKGIYGIDRAANRKANSAVPALDKESAALAKTITAIRKRHKASADNPEEVKKLTADLAKATARLTDIARDKAMHNGARVKWFTPRTGLGPMALAGGTLFAGGKDFVISMESDSGKLVMDHPIKGHA</sequence>
<gene>
    <name evidence="1" type="ORF">METZ01_LOCUS460861</name>
</gene>
<accession>A0A383AJI6</accession>
<dbReference type="Gene3D" id="2.130.10.10">
    <property type="entry name" value="YVTN repeat-like/Quinoprotein amine dehydrogenase"/>
    <property type="match status" value="1"/>
</dbReference>
<proteinExistence type="predicted"/>
<name>A0A383AJI6_9ZZZZ</name>
<dbReference type="AlphaFoldDB" id="A0A383AJI6"/>
<dbReference type="InterPro" id="IPR011047">
    <property type="entry name" value="Quinoprotein_ADH-like_sf"/>
</dbReference>
<feature type="non-terminal residue" evidence="1">
    <location>
        <position position="1"/>
    </location>
</feature>
<evidence type="ECO:0000313" key="1">
    <source>
        <dbReference type="EMBL" id="SVE08007.1"/>
    </source>
</evidence>